<proteinExistence type="predicted"/>
<sequence length="339" mass="38820">MRELPGTVQDESLKGMDLLPEESSAVHAFDVTDKVMARVQQKSRQQPGRIARMRLRPGITLPVMLLIFAVGLSVTGYAASQYLEFRNSRGEVILNTDTAEEADELNKKYTELFHMYQQAALNQLQPGEYAAYYVKDDFINSRDQWNPVKFVYKEGRFLSPGSLQNEIERTQAPPLNIPSKLPEGYQFDYGDVYPAALFPELLKNDNYRALKDDLVRRAESAPASEKVFIQKLNWEKADAIVARYVKGNDYINIRVSNIDSDTKGITVYQNEQDTAEKLMIHGQQAFYIRSDGEGQLGFKNRLGWRDDSRHLFYEIIDNRDSELNKLDLVKIAEHLLASH</sequence>
<keyword evidence="1" id="KW-0812">Transmembrane</keyword>
<gene>
    <name evidence="2" type="ORF">ACE3NQ_12640</name>
</gene>
<accession>A0ABV5B8D2</accession>
<keyword evidence="1" id="KW-1133">Transmembrane helix</keyword>
<organism evidence="2 3">
    <name type="scientific">Paenibacillus terreus</name>
    <dbReference type="NCBI Taxonomy" id="1387834"/>
    <lineage>
        <taxon>Bacteria</taxon>
        <taxon>Bacillati</taxon>
        <taxon>Bacillota</taxon>
        <taxon>Bacilli</taxon>
        <taxon>Bacillales</taxon>
        <taxon>Paenibacillaceae</taxon>
        <taxon>Paenibacillus</taxon>
    </lineage>
</organism>
<dbReference type="Proteomes" id="UP001580407">
    <property type="component" value="Unassembled WGS sequence"/>
</dbReference>
<dbReference type="RefSeq" id="WP_375525539.1">
    <property type="nucleotide sequence ID" value="NZ_JBHILM010000012.1"/>
</dbReference>
<keyword evidence="1" id="KW-0472">Membrane</keyword>
<evidence type="ECO:0000313" key="3">
    <source>
        <dbReference type="Proteomes" id="UP001580407"/>
    </source>
</evidence>
<evidence type="ECO:0000256" key="1">
    <source>
        <dbReference type="SAM" id="Phobius"/>
    </source>
</evidence>
<feature type="transmembrane region" description="Helical" evidence="1">
    <location>
        <begin position="59"/>
        <end position="79"/>
    </location>
</feature>
<evidence type="ECO:0000313" key="2">
    <source>
        <dbReference type="EMBL" id="MFB5681762.1"/>
    </source>
</evidence>
<protein>
    <submittedName>
        <fullName evidence="2">DUF4367 domain-containing protein</fullName>
    </submittedName>
</protein>
<reference evidence="2 3" key="1">
    <citation type="submission" date="2024-09" db="EMBL/GenBank/DDBJ databases">
        <authorList>
            <person name="Ruan L."/>
        </authorList>
    </citation>
    <scope>NUCLEOTIDE SEQUENCE [LARGE SCALE GENOMIC DNA]</scope>
    <source>
        <strain evidence="2 3">D33</strain>
    </source>
</reference>
<dbReference type="EMBL" id="JBHILM010000012">
    <property type="protein sequence ID" value="MFB5681762.1"/>
    <property type="molecule type" value="Genomic_DNA"/>
</dbReference>
<name>A0ABV5B8D2_9BACL</name>
<comment type="caution">
    <text evidence="2">The sequence shown here is derived from an EMBL/GenBank/DDBJ whole genome shotgun (WGS) entry which is preliminary data.</text>
</comment>
<keyword evidence="3" id="KW-1185">Reference proteome</keyword>